<sequence length="75" mass="8696">MDRKCLPRGWDCVKGTTLLKDQIEADNKTFIEPQTPTETGEKYNLNEKTDNFLLITAVGDITDYDAEFNQSKYRF</sequence>
<protein>
    <submittedName>
        <fullName evidence="2">Uncharacterized protein</fullName>
    </submittedName>
</protein>
<accession>A0A914YSF4</accession>
<dbReference type="WBParaSite" id="PSU_v2.g3647.t1">
    <property type="protein sequence ID" value="PSU_v2.g3647.t1"/>
    <property type="gene ID" value="PSU_v2.g3647"/>
</dbReference>
<dbReference type="AlphaFoldDB" id="A0A914YSF4"/>
<evidence type="ECO:0000313" key="1">
    <source>
        <dbReference type="Proteomes" id="UP000887577"/>
    </source>
</evidence>
<reference evidence="2" key="1">
    <citation type="submission" date="2022-11" db="UniProtKB">
        <authorList>
            <consortium name="WormBaseParasite"/>
        </authorList>
    </citation>
    <scope>IDENTIFICATION</scope>
</reference>
<proteinExistence type="predicted"/>
<dbReference type="Proteomes" id="UP000887577">
    <property type="component" value="Unplaced"/>
</dbReference>
<name>A0A914YSF4_9BILA</name>
<organism evidence="1 2">
    <name type="scientific">Panagrolaimus superbus</name>
    <dbReference type="NCBI Taxonomy" id="310955"/>
    <lineage>
        <taxon>Eukaryota</taxon>
        <taxon>Metazoa</taxon>
        <taxon>Ecdysozoa</taxon>
        <taxon>Nematoda</taxon>
        <taxon>Chromadorea</taxon>
        <taxon>Rhabditida</taxon>
        <taxon>Tylenchina</taxon>
        <taxon>Panagrolaimomorpha</taxon>
        <taxon>Panagrolaimoidea</taxon>
        <taxon>Panagrolaimidae</taxon>
        <taxon>Panagrolaimus</taxon>
    </lineage>
</organism>
<keyword evidence="1" id="KW-1185">Reference proteome</keyword>
<evidence type="ECO:0000313" key="2">
    <source>
        <dbReference type="WBParaSite" id="PSU_v2.g3647.t1"/>
    </source>
</evidence>